<organism evidence="1 2">
    <name type="scientific">Tanacetum coccineum</name>
    <dbReference type="NCBI Taxonomy" id="301880"/>
    <lineage>
        <taxon>Eukaryota</taxon>
        <taxon>Viridiplantae</taxon>
        <taxon>Streptophyta</taxon>
        <taxon>Embryophyta</taxon>
        <taxon>Tracheophyta</taxon>
        <taxon>Spermatophyta</taxon>
        <taxon>Magnoliopsida</taxon>
        <taxon>eudicotyledons</taxon>
        <taxon>Gunneridae</taxon>
        <taxon>Pentapetalae</taxon>
        <taxon>asterids</taxon>
        <taxon>campanulids</taxon>
        <taxon>Asterales</taxon>
        <taxon>Asteraceae</taxon>
        <taxon>Asteroideae</taxon>
        <taxon>Anthemideae</taxon>
        <taxon>Anthemidinae</taxon>
        <taxon>Tanacetum</taxon>
    </lineage>
</organism>
<reference evidence="1" key="1">
    <citation type="journal article" date="2022" name="Int. J. Mol. Sci.">
        <title>Draft Genome of Tanacetum Coccineum: Genomic Comparison of Closely Related Tanacetum-Family Plants.</title>
        <authorList>
            <person name="Yamashiro T."/>
            <person name="Shiraishi A."/>
            <person name="Nakayama K."/>
            <person name="Satake H."/>
        </authorList>
    </citation>
    <scope>NUCLEOTIDE SEQUENCE</scope>
</reference>
<dbReference type="Proteomes" id="UP001151760">
    <property type="component" value="Unassembled WGS sequence"/>
</dbReference>
<keyword evidence="2" id="KW-1185">Reference proteome</keyword>
<evidence type="ECO:0000313" key="2">
    <source>
        <dbReference type="Proteomes" id="UP001151760"/>
    </source>
</evidence>
<gene>
    <name evidence="1" type="ORF">Tco_0771611</name>
</gene>
<name>A0ABQ4ZIX4_9ASTR</name>
<protein>
    <submittedName>
        <fullName evidence="1">Probable sodium/metabolite cotransporter BASS1, chloroplastic</fullName>
    </submittedName>
</protein>
<reference evidence="1" key="2">
    <citation type="submission" date="2022-01" db="EMBL/GenBank/DDBJ databases">
        <authorList>
            <person name="Yamashiro T."/>
            <person name="Shiraishi A."/>
            <person name="Satake H."/>
            <person name="Nakayama K."/>
        </authorList>
    </citation>
    <scope>NUCLEOTIDE SEQUENCE</scope>
</reference>
<dbReference type="EMBL" id="BQNB010011314">
    <property type="protein sequence ID" value="GJS88975.1"/>
    <property type="molecule type" value="Genomic_DNA"/>
</dbReference>
<comment type="caution">
    <text evidence="1">The sequence shown here is derived from an EMBL/GenBank/DDBJ whole genome shotgun (WGS) entry which is preliminary data.</text>
</comment>
<accession>A0ABQ4ZIX4</accession>
<proteinExistence type="predicted"/>
<sequence length="140" mass="15467">MPWRYAKSPCLIIGTTSYIVAYIARGNVALSVLITAASTLSVENFFDPEIKKMKVKNATSHLLLPRNLGSPVSCFDINHKLFKGISKHPLRPDLYMSTIVFCTSPIYGYDGDDLLLIAETGDGSLATIRLQKSQDKDVML</sequence>
<evidence type="ECO:0000313" key="1">
    <source>
        <dbReference type="EMBL" id="GJS88975.1"/>
    </source>
</evidence>